<comment type="similarity">
    <text evidence="3 14">Belongs to the FIS1 family.</text>
</comment>
<dbReference type="FunCoup" id="H2Y1A3">
    <property type="interactions" value="201"/>
</dbReference>
<dbReference type="HOGENOM" id="CLU_104368_1_0_1"/>
<keyword evidence="10 14" id="KW-0472">Membrane</keyword>
<evidence type="ECO:0000256" key="8">
    <source>
        <dbReference type="ARBA" id="ARBA00022989"/>
    </source>
</evidence>
<dbReference type="GO" id="GO:0005778">
    <property type="term" value="C:peroxisomal membrane"/>
    <property type="evidence" value="ECO:0000318"/>
    <property type="project" value="GO_Central"/>
</dbReference>
<dbReference type="InterPro" id="IPR011990">
    <property type="entry name" value="TPR-like_helical_dom_sf"/>
</dbReference>
<proteinExistence type="inferred from homology"/>
<evidence type="ECO:0000256" key="14">
    <source>
        <dbReference type="PIRNR" id="PIRNR008835"/>
    </source>
</evidence>
<name>H2Y1A3_CIOIN</name>
<dbReference type="PANTHER" id="PTHR13247">
    <property type="entry name" value="TETRATRICOPEPTIDE REPEAT PROTEIN 11 TPR REPEAT PROTEIN 11"/>
    <property type="match status" value="1"/>
</dbReference>
<evidence type="ECO:0000256" key="2">
    <source>
        <dbReference type="ARBA" id="ARBA00004572"/>
    </source>
</evidence>
<dbReference type="KEGG" id="cin:100185013"/>
<dbReference type="SUPFAM" id="SSF48452">
    <property type="entry name" value="TPR-like"/>
    <property type="match status" value="1"/>
</dbReference>
<dbReference type="InParanoid" id="H2Y1A3"/>
<dbReference type="Proteomes" id="UP000008144">
    <property type="component" value="Unassembled WGS sequence"/>
</dbReference>
<accession>A0A1W2W255</accession>
<evidence type="ECO:0000256" key="1">
    <source>
        <dbReference type="ARBA" id="ARBA00004549"/>
    </source>
</evidence>
<dbReference type="GO" id="GO:0016559">
    <property type="term" value="P:peroxisome fission"/>
    <property type="evidence" value="ECO:0000318"/>
    <property type="project" value="GO_Central"/>
</dbReference>
<evidence type="ECO:0000313" key="17">
    <source>
        <dbReference type="Ensembl" id="ENSCINP00000035687.1"/>
    </source>
</evidence>
<comment type="function">
    <text evidence="12">Involved in the fragmentation of the mitochondrial network and its perinuclear clustering. Plays a minor role in the recruitment and association of the fission mediator dynamin-related protein 1 (DNM1L) to the mitochondrial surface and mitochondrial fission. May not be essential for the assembly of functional fission complexes and the subsequent membrane scission event. Also mediates peroxisomal fission. May act when the products of fission are directed toward mitochondrial homeostasis, mitophagy, or apoptosis. Can induce cytochrome c release from the mitochondrion to the cytosol, ultimately leading to apoptosis.</text>
</comment>
<dbReference type="InterPro" id="IPR028058">
    <property type="entry name" value="Fis1_TPR_N"/>
</dbReference>
<dbReference type="Pfam" id="PF14853">
    <property type="entry name" value="Fis1_TPR_C"/>
    <property type="match status" value="1"/>
</dbReference>
<keyword evidence="11" id="KW-0576">Peroxisome</keyword>
<sequence length="152" mass="17314">MEGILSSAIDPQEIMKFEKKYKKEEVMGQVSSTTAFEYAWCLIRSRYSDDWKQGFSLLKKLYEKERDGQAKRDYLYYMAVAKYRLKEYEEALKFCDAILKVEPKNHQVKELKEIINRKMKGEGLLGMAMIGGAGLVVGLGVAVIAAVAATRK</sequence>
<accession>H2Y1A3</accession>
<dbReference type="GO" id="GO:0006915">
    <property type="term" value="P:apoptotic process"/>
    <property type="evidence" value="ECO:0007669"/>
    <property type="project" value="UniProtKB-KW"/>
</dbReference>
<comment type="subcellular location">
    <subcellularLocation>
        <location evidence="2">Mitochondrion outer membrane</location>
        <topology evidence="2">Single-pass membrane protein</topology>
    </subcellularLocation>
    <subcellularLocation>
        <location evidence="1">Peroxisome membrane</location>
        <topology evidence="1">Single-pass membrane protein</topology>
    </subcellularLocation>
</comment>
<feature type="repeat" description="TPR" evidence="15">
    <location>
        <begin position="72"/>
        <end position="105"/>
    </location>
</feature>
<dbReference type="CDD" id="cd12212">
    <property type="entry name" value="Fis1"/>
    <property type="match status" value="1"/>
</dbReference>
<evidence type="ECO:0000256" key="16">
    <source>
        <dbReference type="SAM" id="Phobius"/>
    </source>
</evidence>
<evidence type="ECO:0000256" key="6">
    <source>
        <dbReference type="ARBA" id="ARBA00022703"/>
    </source>
</evidence>
<feature type="transmembrane region" description="Helical" evidence="16">
    <location>
        <begin position="124"/>
        <end position="149"/>
    </location>
</feature>
<keyword evidence="18" id="KW-1185">Reference proteome</keyword>
<evidence type="ECO:0000256" key="13">
    <source>
        <dbReference type="ARBA" id="ARBA00064597"/>
    </source>
</evidence>
<dbReference type="InterPro" id="IPR033745">
    <property type="entry name" value="Fis1_cytosol"/>
</dbReference>
<keyword evidence="5 16" id="KW-0812">Transmembrane</keyword>
<evidence type="ECO:0000256" key="12">
    <source>
        <dbReference type="ARBA" id="ARBA00054909"/>
    </source>
</evidence>
<dbReference type="GO" id="GO:0005741">
    <property type="term" value="C:mitochondrial outer membrane"/>
    <property type="evidence" value="ECO:0000318"/>
    <property type="project" value="GO_Central"/>
</dbReference>
<keyword evidence="9 14" id="KW-0496">Mitochondrion</keyword>
<dbReference type="GeneID" id="100185013"/>
<evidence type="ECO:0000256" key="15">
    <source>
        <dbReference type="PROSITE-ProRule" id="PRU00339"/>
    </source>
</evidence>
<dbReference type="InterPro" id="IPR016543">
    <property type="entry name" value="Fis1"/>
</dbReference>
<evidence type="ECO:0000256" key="10">
    <source>
        <dbReference type="ARBA" id="ARBA00023136"/>
    </source>
</evidence>
<evidence type="ECO:0000256" key="5">
    <source>
        <dbReference type="ARBA" id="ARBA00022692"/>
    </source>
</evidence>
<dbReference type="FunFam" id="1.25.40.10:FF:000147">
    <property type="entry name" value="Mitochondrial fission 1 protein"/>
    <property type="match status" value="1"/>
</dbReference>
<keyword evidence="7 14" id="KW-1000">Mitochondrion outer membrane</keyword>
<evidence type="ECO:0000256" key="11">
    <source>
        <dbReference type="ARBA" id="ARBA00023140"/>
    </source>
</evidence>
<dbReference type="AlphaFoldDB" id="H2Y1A3"/>
<dbReference type="SMART" id="SM00028">
    <property type="entry name" value="TPR"/>
    <property type="match status" value="1"/>
</dbReference>
<dbReference type="Ensembl" id="ENSCINT00000036053.1">
    <property type="protein sequence ID" value="ENSCINP00000035687.1"/>
    <property type="gene ID" value="ENSCING00000019585.1"/>
</dbReference>
<dbReference type="InterPro" id="IPR028061">
    <property type="entry name" value="Fis1_TPR_C"/>
</dbReference>
<dbReference type="Pfam" id="PF14852">
    <property type="entry name" value="Fis1_TPR_N"/>
    <property type="match status" value="1"/>
</dbReference>
<dbReference type="GO" id="GO:0000266">
    <property type="term" value="P:mitochondrial fission"/>
    <property type="evidence" value="ECO:0000318"/>
    <property type="project" value="GO_Central"/>
</dbReference>
<dbReference type="InterPro" id="IPR019734">
    <property type="entry name" value="TPR_rpt"/>
</dbReference>
<reference evidence="17" key="3">
    <citation type="submission" date="2025-09" db="UniProtKB">
        <authorList>
            <consortium name="Ensembl"/>
        </authorList>
    </citation>
    <scope>IDENTIFICATION</scope>
</reference>
<dbReference type="PANTHER" id="PTHR13247:SF0">
    <property type="entry name" value="MITOCHONDRIAL FISSION 1 PROTEIN"/>
    <property type="match status" value="1"/>
</dbReference>
<keyword evidence="15" id="KW-0802">TPR repeat</keyword>
<evidence type="ECO:0000313" key="18">
    <source>
        <dbReference type="Proteomes" id="UP000008144"/>
    </source>
</evidence>
<dbReference type="OrthoDB" id="421154at2759"/>
<comment type="domain">
    <text evidence="14">The C-terminus is required for mitochondrial localization, while the N-terminus is necessary for mitochondrial fission.</text>
</comment>
<gene>
    <name evidence="17" type="primary">LOC100185013</name>
</gene>
<keyword evidence="6" id="KW-0053">Apoptosis</keyword>
<dbReference type="RefSeq" id="XP_002121705.1">
    <property type="nucleotide sequence ID" value="XM_002121669.4"/>
</dbReference>
<evidence type="ECO:0000256" key="9">
    <source>
        <dbReference type="ARBA" id="ARBA00023128"/>
    </source>
</evidence>
<dbReference type="PROSITE" id="PS50005">
    <property type="entry name" value="TPR"/>
    <property type="match status" value="1"/>
</dbReference>
<organism evidence="17 18">
    <name type="scientific">Ciona intestinalis</name>
    <name type="common">Transparent sea squirt</name>
    <name type="synonym">Ascidia intestinalis</name>
    <dbReference type="NCBI Taxonomy" id="7719"/>
    <lineage>
        <taxon>Eukaryota</taxon>
        <taxon>Metazoa</taxon>
        <taxon>Chordata</taxon>
        <taxon>Tunicata</taxon>
        <taxon>Ascidiacea</taxon>
        <taxon>Phlebobranchia</taxon>
        <taxon>Cionidae</taxon>
        <taxon>Ciona</taxon>
    </lineage>
</organism>
<dbReference type="STRING" id="7719.ENSCINP00000035687"/>
<protein>
    <recommendedName>
        <fullName evidence="4 14">Mitochondrial fission 1 protein</fullName>
    </recommendedName>
</protein>
<reference evidence="18" key="1">
    <citation type="journal article" date="2002" name="Science">
        <title>The draft genome of Ciona intestinalis: insights into chordate and vertebrate origins.</title>
        <authorList>
            <person name="Dehal P."/>
            <person name="Satou Y."/>
            <person name="Campbell R.K."/>
            <person name="Chapman J."/>
            <person name="Degnan B."/>
            <person name="De Tomaso A."/>
            <person name="Davidson B."/>
            <person name="Di Gregorio A."/>
            <person name="Gelpke M."/>
            <person name="Goodstein D.M."/>
            <person name="Harafuji N."/>
            <person name="Hastings K.E."/>
            <person name="Ho I."/>
            <person name="Hotta K."/>
            <person name="Huang W."/>
            <person name="Kawashima T."/>
            <person name="Lemaire P."/>
            <person name="Martinez D."/>
            <person name="Meinertzhagen I.A."/>
            <person name="Necula S."/>
            <person name="Nonaka M."/>
            <person name="Putnam N."/>
            <person name="Rash S."/>
            <person name="Saiga H."/>
            <person name="Satake M."/>
            <person name="Terry A."/>
            <person name="Yamada L."/>
            <person name="Wang H.G."/>
            <person name="Awazu S."/>
            <person name="Azumi K."/>
            <person name="Boore J."/>
            <person name="Branno M."/>
            <person name="Chin-Bow S."/>
            <person name="DeSantis R."/>
            <person name="Doyle S."/>
            <person name="Francino P."/>
            <person name="Keys D.N."/>
            <person name="Haga S."/>
            <person name="Hayashi H."/>
            <person name="Hino K."/>
            <person name="Imai K.S."/>
            <person name="Inaba K."/>
            <person name="Kano S."/>
            <person name="Kobayashi K."/>
            <person name="Kobayashi M."/>
            <person name="Lee B.I."/>
            <person name="Makabe K.W."/>
            <person name="Manohar C."/>
            <person name="Matassi G."/>
            <person name="Medina M."/>
            <person name="Mochizuki Y."/>
            <person name="Mount S."/>
            <person name="Morishita T."/>
            <person name="Miura S."/>
            <person name="Nakayama A."/>
            <person name="Nishizaka S."/>
            <person name="Nomoto H."/>
            <person name="Ohta F."/>
            <person name="Oishi K."/>
            <person name="Rigoutsos I."/>
            <person name="Sano M."/>
            <person name="Sasaki A."/>
            <person name="Sasakura Y."/>
            <person name="Shoguchi E."/>
            <person name="Shin-i T."/>
            <person name="Spagnuolo A."/>
            <person name="Stainier D."/>
            <person name="Suzuki M.M."/>
            <person name="Tassy O."/>
            <person name="Takatori N."/>
            <person name="Tokuoka M."/>
            <person name="Yagi K."/>
            <person name="Yoshizaki F."/>
            <person name="Wada S."/>
            <person name="Zhang C."/>
            <person name="Hyatt P.D."/>
            <person name="Larimer F."/>
            <person name="Detter C."/>
            <person name="Doggett N."/>
            <person name="Glavina T."/>
            <person name="Hawkins T."/>
            <person name="Richardson P."/>
            <person name="Lucas S."/>
            <person name="Kohara Y."/>
            <person name="Levine M."/>
            <person name="Satoh N."/>
            <person name="Rokhsar D.S."/>
        </authorList>
    </citation>
    <scope>NUCLEOTIDE SEQUENCE [LARGE SCALE GENOMIC DNA]</scope>
</reference>
<dbReference type="GO" id="GO:0060090">
    <property type="term" value="F:molecular adaptor activity"/>
    <property type="evidence" value="ECO:0000318"/>
    <property type="project" value="GO_Central"/>
</dbReference>
<keyword evidence="8 16" id="KW-1133">Transmembrane helix</keyword>
<dbReference type="GO" id="GO:0008289">
    <property type="term" value="F:lipid binding"/>
    <property type="evidence" value="ECO:0000318"/>
    <property type="project" value="GO_Central"/>
</dbReference>
<evidence type="ECO:0000256" key="7">
    <source>
        <dbReference type="ARBA" id="ARBA00022787"/>
    </source>
</evidence>
<dbReference type="OMA" id="QFNYAWG"/>
<dbReference type="GeneTree" id="ENSGT00390000000592"/>
<dbReference type="PIRSF" id="PIRSF008835">
    <property type="entry name" value="TPR_repeat_11_Fis1"/>
    <property type="match status" value="1"/>
</dbReference>
<comment type="subunit">
    <text evidence="13">Interacts with DNM1L/DLP1 through the TPR region; may form part of a larger protein complex at the endoplasmic reticulum-mitochondrial interface during mitochondrial fission. Interacts with MARCHF5. Interacts with MIEF1. Interacts with PEX11A, PEX11B and PEX11G.</text>
</comment>
<evidence type="ECO:0000256" key="4">
    <source>
        <dbReference type="ARBA" id="ARBA00014314"/>
    </source>
</evidence>
<evidence type="ECO:0000256" key="3">
    <source>
        <dbReference type="ARBA" id="ARBA00008937"/>
    </source>
</evidence>
<dbReference type="Gene3D" id="1.25.40.10">
    <property type="entry name" value="Tetratricopeptide repeat domain"/>
    <property type="match status" value="1"/>
</dbReference>
<reference evidence="17" key="2">
    <citation type="submission" date="2025-08" db="UniProtKB">
        <authorList>
            <consortium name="Ensembl"/>
        </authorList>
    </citation>
    <scope>IDENTIFICATION</scope>
</reference>